<evidence type="ECO:0000259" key="12">
    <source>
        <dbReference type="Pfam" id="PF14842"/>
    </source>
</evidence>
<protein>
    <recommendedName>
        <fullName evidence="4">Flagellar motor switch protein FliG</fullName>
    </recommendedName>
</protein>
<gene>
    <name evidence="13" type="ORF">SAMN05216529_101657</name>
</gene>
<proteinExistence type="inferred from homology"/>
<evidence type="ECO:0000256" key="6">
    <source>
        <dbReference type="ARBA" id="ARBA00022500"/>
    </source>
</evidence>
<dbReference type="PANTHER" id="PTHR30534">
    <property type="entry name" value="FLAGELLAR MOTOR SWITCH PROTEIN FLIG"/>
    <property type="match status" value="1"/>
</dbReference>
<feature type="domain" description="Flagellar motor switch protein FliG N-terminal" evidence="12">
    <location>
        <begin position="12"/>
        <end position="114"/>
    </location>
</feature>
<keyword evidence="5" id="KW-1003">Cell membrane</keyword>
<dbReference type="PIRSF" id="PIRSF003161">
    <property type="entry name" value="FliG"/>
    <property type="match status" value="1"/>
</dbReference>
<dbReference type="InterPro" id="IPR000090">
    <property type="entry name" value="Flg_Motor_Flig"/>
</dbReference>
<evidence type="ECO:0000256" key="8">
    <source>
        <dbReference type="ARBA" id="ARBA00023136"/>
    </source>
</evidence>
<dbReference type="GO" id="GO:0009425">
    <property type="term" value="C:bacterial-type flagellum basal body"/>
    <property type="evidence" value="ECO:0007669"/>
    <property type="project" value="UniProtKB-SubCell"/>
</dbReference>
<evidence type="ECO:0000256" key="2">
    <source>
        <dbReference type="ARBA" id="ARBA00004413"/>
    </source>
</evidence>
<evidence type="ECO:0000259" key="10">
    <source>
        <dbReference type="Pfam" id="PF01706"/>
    </source>
</evidence>
<dbReference type="GO" id="GO:0071973">
    <property type="term" value="P:bacterial-type flagellum-dependent cell motility"/>
    <property type="evidence" value="ECO:0007669"/>
    <property type="project" value="InterPro"/>
</dbReference>
<dbReference type="GO" id="GO:0003774">
    <property type="term" value="F:cytoskeletal motor activity"/>
    <property type="evidence" value="ECO:0007669"/>
    <property type="project" value="InterPro"/>
</dbReference>
<dbReference type="InterPro" id="IPR023087">
    <property type="entry name" value="Flg_Motor_Flig_C"/>
</dbReference>
<dbReference type="Proteomes" id="UP000254051">
    <property type="component" value="Unassembled WGS sequence"/>
</dbReference>
<comment type="similarity">
    <text evidence="3">Belongs to the FliG family.</text>
</comment>
<dbReference type="GO" id="GO:0006935">
    <property type="term" value="P:chemotaxis"/>
    <property type="evidence" value="ECO:0007669"/>
    <property type="project" value="UniProtKB-KW"/>
</dbReference>
<evidence type="ECO:0000256" key="5">
    <source>
        <dbReference type="ARBA" id="ARBA00022475"/>
    </source>
</evidence>
<keyword evidence="9" id="KW-0975">Bacterial flagellum</keyword>
<dbReference type="AlphaFoldDB" id="A0A316A4T4"/>
<evidence type="ECO:0000313" key="13">
    <source>
        <dbReference type="EMBL" id="SUQ12760.1"/>
    </source>
</evidence>
<keyword evidence="13" id="KW-0969">Cilium</keyword>
<evidence type="ECO:0000313" key="14">
    <source>
        <dbReference type="Proteomes" id="UP000254051"/>
    </source>
</evidence>
<keyword evidence="13" id="KW-0966">Cell projection</keyword>
<keyword evidence="8" id="KW-0472">Membrane</keyword>
<dbReference type="InterPro" id="IPR028263">
    <property type="entry name" value="FliG_N"/>
</dbReference>
<evidence type="ECO:0000256" key="9">
    <source>
        <dbReference type="ARBA" id="ARBA00023143"/>
    </source>
</evidence>
<name>A0A316A4T4_9FIRM</name>
<dbReference type="InterPro" id="IPR011002">
    <property type="entry name" value="FliG_a-hlx"/>
</dbReference>
<evidence type="ECO:0000256" key="4">
    <source>
        <dbReference type="ARBA" id="ARBA00021870"/>
    </source>
</evidence>
<feature type="domain" description="Flagellar motor switch protein FliG middle" evidence="11">
    <location>
        <begin position="123"/>
        <end position="195"/>
    </location>
</feature>
<dbReference type="Pfam" id="PF14842">
    <property type="entry name" value="FliG_N"/>
    <property type="match status" value="1"/>
</dbReference>
<sequence>MEASRLSNAPKITPGQKAAAVIAALGADKASKVYKYLTEEEVELLTLEVAKLGHLESEQTELILDDFYKTCLTQKVVTDGGLEYARAVLEKTYGEPVANELLKKVTKYMKNRSFDFISKTDTKNLFSVLQHERPQTIALVLSYLDSAQAAGVIAELPENMRLKVVESIARMESASPDAIKIVETQLSKKFDNILTTDFTSIGGVDYIADVMNRMDRSNEKYIFDEMGKDDPELAETIRKKMFVFEDIMGMNDRAIQRFMRECDMKDIVYSLKNASEEMLRLFFTNMSSRMADTVQSDLEVTVNVRLRDVEEAQQRIVEIIRKLDEEGEIVIGKGGKDEIIV</sequence>
<keyword evidence="7" id="KW-0283">Flagellar rotation</keyword>
<dbReference type="PRINTS" id="PR00954">
    <property type="entry name" value="FLGMOTORFLIG"/>
</dbReference>
<dbReference type="EMBL" id="UHJJ01000001">
    <property type="protein sequence ID" value="SUQ12760.1"/>
    <property type="molecule type" value="Genomic_DNA"/>
</dbReference>
<dbReference type="GO" id="GO:0005886">
    <property type="term" value="C:plasma membrane"/>
    <property type="evidence" value="ECO:0007669"/>
    <property type="project" value="UniProtKB-SubCell"/>
</dbReference>
<evidence type="ECO:0000256" key="7">
    <source>
        <dbReference type="ARBA" id="ARBA00022779"/>
    </source>
</evidence>
<keyword evidence="14" id="KW-1185">Reference proteome</keyword>
<organism evidence="13 14">
    <name type="scientific">Faecalicatena contorta</name>
    <dbReference type="NCBI Taxonomy" id="39482"/>
    <lineage>
        <taxon>Bacteria</taxon>
        <taxon>Bacillati</taxon>
        <taxon>Bacillota</taxon>
        <taxon>Clostridia</taxon>
        <taxon>Lachnospirales</taxon>
        <taxon>Lachnospiraceae</taxon>
        <taxon>Faecalicatena</taxon>
    </lineage>
</organism>
<dbReference type="NCBIfam" id="TIGR00207">
    <property type="entry name" value="fliG"/>
    <property type="match status" value="1"/>
</dbReference>
<dbReference type="Pfam" id="PF14841">
    <property type="entry name" value="FliG_M"/>
    <property type="match status" value="1"/>
</dbReference>
<accession>A0A316A4T4</accession>
<evidence type="ECO:0000259" key="11">
    <source>
        <dbReference type="Pfam" id="PF14841"/>
    </source>
</evidence>
<dbReference type="InterPro" id="IPR032779">
    <property type="entry name" value="FliG_M"/>
</dbReference>
<dbReference type="RefSeq" id="WP_242992241.1">
    <property type="nucleotide sequence ID" value="NZ_QGDS01000001.1"/>
</dbReference>
<keyword evidence="6" id="KW-0145">Chemotaxis</keyword>
<dbReference type="Gene3D" id="1.10.220.30">
    <property type="match status" value="3"/>
</dbReference>
<reference evidence="14" key="1">
    <citation type="submission" date="2017-07" db="EMBL/GenBank/DDBJ databases">
        <authorList>
            <person name="Varghese N."/>
            <person name="Submissions S."/>
        </authorList>
    </citation>
    <scope>NUCLEOTIDE SEQUENCE [LARGE SCALE GENOMIC DNA]</scope>
    <source>
        <strain evidence="14">NLAE-zl-C134</strain>
    </source>
</reference>
<evidence type="ECO:0000256" key="1">
    <source>
        <dbReference type="ARBA" id="ARBA00004117"/>
    </source>
</evidence>
<dbReference type="Pfam" id="PF01706">
    <property type="entry name" value="FliG_C"/>
    <property type="match status" value="1"/>
</dbReference>
<dbReference type="SUPFAM" id="SSF48029">
    <property type="entry name" value="FliG"/>
    <property type="match status" value="2"/>
</dbReference>
<evidence type="ECO:0000256" key="3">
    <source>
        <dbReference type="ARBA" id="ARBA00010299"/>
    </source>
</evidence>
<feature type="domain" description="Flagellar motor switch protein FliG C-terminal" evidence="10">
    <location>
        <begin position="225"/>
        <end position="331"/>
    </location>
</feature>
<keyword evidence="13" id="KW-0282">Flagellum</keyword>
<dbReference type="PANTHER" id="PTHR30534:SF0">
    <property type="entry name" value="FLAGELLAR MOTOR SWITCH PROTEIN FLIG"/>
    <property type="match status" value="1"/>
</dbReference>
<comment type="subcellular location">
    <subcellularLocation>
        <location evidence="1">Bacterial flagellum basal body</location>
    </subcellularLocation>
    <subcellularLocation>
        <location evidence="2">Cell membrane</location>
        <topology evidence="2">Peripheral membrane protein</topology>
        <orientation evidence="2">Cytoplasmic side</orientation>
    </subcellularLocation>
</comment>